<keyword evidence="7" id="KW-0378">Hydrolase</keyword>
<dbReference type="EMBL" id="JACJQY010000033">
    <property type="protein sequence ID" value="MBD2318686.1"/>
    <property type="molecule type" value="Genomic_DNA"/>
</dbReference>
<dbReference type="Pfam" id="PF01420">
    <property type="entry name" value="Methylase_S"/>
    <property type="match status" value="2"/>
</dbReference>
<evidence type="ECO:0000259" key="5">
    <source>
        <dbReference type="Pfam" id="PF01420"/>
    </source>
</evidence>
<evidence type="ECO:0000256" key="3">
    <source>
        <dbReference type="ARBA" id="ARBA00023125"/>
    </source>
</evidence>
<dbReference type="InterPro" id="IPR003959">
    <property type="entry name" value="ATPase_AAA_core"/>
</dbReference>
<dbReference type="InterPro" id="IPR044946">
    <property type="entry name" value="Restrct_endonuc_typeI_TRD_sf"/>
</dbReference>
<dbReference type="GO" id="GO:0004519">
    <property type="term" value="F:endonuclease activity"/>
    <property type="evidence" value="ECO:0007669"/>
    <property type="project" value="UniProtKB-KW"/>
</dbReference>
<feature type="domain" description="Type I restriction modification DNA specificity" evidence="5">
    <location>
        <begin position="246"/>
        <end position="427"/>
    </location>
</feature>
<comment type="subunit">
    <text evidence="4">The methyltransferase is composed of M and S polypeptides.</text>
</comment>
<evidence type="ECO:0000313" key="7">
    <source>
        <dbReference type="EMBL" id="MBD2318686.1"/>
    </source>
</evidence>
<dbReference type="Proteomes" id="UP000618445">
    <property type="component" value="Unassembled WGS sequence"/>
</dbReference>
<dbReference type="Gene3D" id="3.90.220.20">
    <property type="entry name" value="DNA methylase specificity domains"/>
    <property type="match status" value="2"/>
</dbReference>
<dbReference type="PANTHER" id="PTHR43140">
    <property type="entry name" value="TYPE-1 RESTRICTION ENZYME ECOKI SPECIFICITY PROTEIN"/>
    <property type="match status" value="1"/>
</dbReference>
<dbReference type="Pfam" id="PF13304">
    <property type="entry name" value="AAA_21"/>
    <property type="match status" value="1"/>
</dbReference>
<dbReference type="PANTHER" id="PTHR43140:SF1">
    <property type="entry name" value="TYPE I RESTRICTION ENZYME ECOKI SPECIFICITY SUBUNIT"/>
    <property type="match status" value="1"/>
</dbReference>
<accession>A0ABR8CDL5</accession>
<dbReference type="SUPFAM" id="SSF116734">
    <property type="entry name" value="DNA methylase specificity domain"/>
    <property type="match status" value="2"/>
</dbReference>
<name>A0ABR8CDL5_9CYAN</name>
<keyword evidence="3" id="KW-0238">DNA-binding</keyword>
<dbReference type="InterPro" id="IPR051212">
    <property type="entry name" value="Type-I_RE_S_subunit"/>
</dbReference>
<keyword evidence="2" id="KW-0680">Restriction system</keyword>
<keyword evidence="8" id="KW-1185">Reference proteome</keyword>
<evidence type="ECO:0000313" key="8">
    <source>
        <dbReference type="Proteomes" id="UP000618445"/>
    </source>
</evidence>
<dbReference type="SUPFAM" id="SSF52540">
    <property type="entry name" value="P-loop containing nucleoside triphosphate hydrolases"/>
    <property type="match status" value="1"/>
</dbReference>
<comment type="caution">
    <text evidence="7">The sequence shown here is derived from an EMBL/GenBank/DDBJ whole genome shotgun (WGS) entry which is preliminary data.</text>
</comment>
<feature type="domain" description="ATPase AAA-type core" evidence="6">
    <location>
        <begin position="889"/>
        <end position="977"/>
    </location>
</feature>
<dbReference type="Gene3D" id="3.40.50.300">
    <property type="entry name" value="P-loop containing nucleotide triphosphate hydrolases"/>
    <property type="match status" value="2"/>
</dbReference>
<evidence type="ECO:0000256" key="4">
    <source>
        <dbReference type="ARBA" id="ARBA00038652"/>
    </source>
</evidence>
<dbReference type="RefSeq" id="WP_190579912.1">
    <property type="nucleotide sequence ID" value="NZ_CAWPQU010000027.1"/>
</dbReference>
<dbReference type="InterPro" id="IPR027417">
    <property type="entry name" value="P-loop_NTPase"/>
</dbReference>
<evidence type="ECO:0000259" key="6">
    <source>
        <dbReference type="Pfam" id="PF13304"/>
    </source>
</evidence>
<keyword evidence="7" id="KW-0255">Endonuclease</keyword>
<reference evidence="7 8" key="1">
    <citation type="journal article" date="2020" name="ISME J.">
        <title>Comparative genomics reveals insights into cyanobacterial evolution and habitat adaptation.</title>
        <authorList>
            <person name="Chen M.Y."/>
            <person name="Teng W.K."/>
            <person name="Zhao L."/>
            <person name="Hu C.X."/>
            <person name="Zhou Y.K."/>
            <person name="Han B.P."/>
            <person name="Song L.R."/>
            <person name="Shu W.S."/>
        </authorList>
    </citation>
    <scope>NUCLEOTIDE SEQUENCE [LARGE SCALE GENOMIC DNA]</scope>
    <source>
        <strain evidence="7 8">FACHB-1050</strain>
    </source>
</reference>
<protein>
    <submittedName>
        <fullName evidence="7">Restriction endonuclease subunit S</fullName>
    </submittedName>
</protein>
<dbReference type="InterPro" id="IPR000055">
    <property type="entry name" value="Restrct_endonuc_typeI_TRD"/>
</dbReference>
<organism evidence="7 8">
    <name type="scientific">Phormidium tenue FACHB-1050</name>
    <dbReference type="NCBI Taxonomy" id="2692857"/>
    <lineage>
        <taxon>Bacteria</taxon>
        <taxon>Bacillati</taxon>
        <taxon>Cyanobacteriota</taxon>
        <taxon>Cyanophyceae</taxon>
        <taxon>Oscillatoriophycideae</taxon>
        <taxon>Oscillatoriales</taxon>
        <taxon>Oscillatoriaceae</taxon>
        <taxon>Phormidium</taxon>
    </lineage>
</organism>
<sequence>MINIPLGWSTATISDITEYISRGKQPKYTNYSTLPVINQRAIRWTGIQNEYLKYVDPLQFDLWEPEKFIQVGDILWNSTGTGTLGRAYLVTERDLEPPKVVDSHVTILRPNKTAIDPRYLFFWIQSSEVQDNIVSFATGATNQIELSRAVIASISIPIAPLSEQKRIVDKLDSLLARVDACRDRLNRVSVIIKNFRQAVLTAATSGKLTEVWRNDNKNTDLDDDIDEELTKFSFVDEHCFGDFRFPSSWNISPLGGISEIVGGITKDSKKQDPAYEELPYLRVANVQRGFLDLKEIKTIRVPQQRVERFLLKRGDILFNEGGDIDKLGRGWVWNEEIERCTFQNHVFRVRLHDESFEPKFFSWYGNLRGADYFLSVGKQTTNLASINKSLLSALPVVIPPVAEQQEIVRRVDELFAYADLIESRYQEALLKVEQLVPVILNKAFRGELVPQDPDEESVSDLLARIRHEKVRIDFEKKNIPIVRRSTKANRKVLMKHLSDYSSALNSAFSNLENQVDARQLFDQAGFNSEEVVQFYEGIRSIPKLLIAFRKTRQENSPQERVAKAKSIDKDISKQGRFRLLELWLEDFKNLTDYTVRFDPSHGIDVVLGWNGTGKSNLFEALVIIFRDLHKWWEKNQWTDKPMKGYRLRYLINEKIIEILWQPQEMKRPKLRVVTFKDGIEELDKFQNLTRDKLPLPRFIFGYYSGPTNRLAEHFLPMKQDHYNRLRDATSDDPTTLANLLEKRRFFCAENHHAKYVLLAFFHKEDPAINQFLEDRLRIVGFESALFVIRKPRWAKKGQSAEDFWGARGVMRRVMERLRQFAIAPMVVEQTVSEGYNSRREDHYYFFLPDLQSLHAFAAEYQDARTFFIALESTDFSELIYDVKIQVRVQSTKTEQVAITFHELSEGEQQLLMVLGLMRFTKSHQSLVLLDEPDTHLNPHWSVDYLKLLTRVMSESNSDSEEQQTSQILMSTHDPLVIASLLKEQIHLLKRDWQTGICKWEQPTVNPRGLGFTGILTSEMFGMRSDLDEETLADLDTKVRIVAKEDNLTPEDVLELEEINKRLEDAGFQKAFSDPYYAAFIKAWGQRHRDFMAGVQFVNPEQQQEIDRIARQVLEEVLAELQSEGVN</sequence>
<gene>
    <name evidence="7" type="ORF">H6G05_17765</name>
</gene>
<proteinExistence type="inferred from homology"/>
<evidence type="ECO:0000256" key="2">
    <source>
        <dbReference type="ARBA" id="ARBA00022747"/>
    </source>
</evidence>
<dbReference type="CDD" id="cd17253">
    <property type="entry name" value="RMtype1_S_Eco933I-TRD2-CR2_like"/>
    <property type="match status" value="1"/>
</dbReference>
<evidence type="ECO:0000256" key="1">
    <source>
        <dbReference type="ARBA" id="ARBA00010923"/>
    </source>
</evidence>
<comment type="similarity">
    <text evidence="1">Belongs to the type-I restriction system S methylase family.</text>
</comment>
<keyword evidence="7" id="KW-0540">Nuclease</keyword>
<feature type="domain" description="Type I restriction modification DNA specificity" evidence="5">
    <location>
        <begin position="6"/>
        <end position="183"/>
    </location>
</feature>